<sequence length="406" mass="45787">MSTQQDPTPSNEGKNDGLSKYVKRMKMALRRSSTVRTTSPVMQKSREPEPSQAPAPQRIPQAPTVKATPDATVFTNWGAIQEEKARALFAKYGLTLEPGEWRSPSDTTVQRVVRPIRMRVRRTCHRCQTTFGPNKVCVNCQHVRCKSCPHHPSTKTNDHRDDTQAALQAIVAQKLHKTVPVQHKPKQPPLTLPSRTGGQDVIHHPTRQRVRRTCHQCSTVFASDATECSTCQHIRCTMCPRDPCVHPRSIAFDEGVCANELRPKLGKYPHGYPGDVDAPAEPPARTWKKARQRVRYTCHKCSTLYRSGERNCSGCGQEKGPETIRDPPRRDKPKPDPEIVRRVEERLAKRKWQVRTCTGCQAASVHLRARAPYDKNSSPASFTFAARVPQGTEMQRWLADLALFES</sequence>
<feature type="compositionally biased region" description="Basic and acidic residues" evidence="1">
    <location>
        <begin position="319"/>
        <end position="337"/>
    </location>
</feature>
<dbReference type="OrthoDB" id="5370011at2759"/>
<proteinExistence type="predicted"/>
<dbReference type="VEuPathDB" id="FungiDB:BO83DRAFT_384177"/>
<dbReference type="EMBL" id="MSFU01000001">
    <property type="protein sequence ID" value="PWY85443.1"/>
    <property type="molecule type" value="Genomic_DNA"/>
</dbReference>
<accession>A0A317WGA8</accession>
<comment type="caution">
    <text evidence="2">The sequence shown here is derived from an EMBL/GenBank/DDBJ whole genome shotgun (WGS) entry which is preliminary data.</text>
</comment>
<feature type="region of interest" description="Disordered" evidence="1">
    <location>
        <begin position="1"/>
        <end position="65"/>
    </location>
</feature>
<dbReference type="AlphaFoldDB" id="A0A317WGA8"/>
<evidence type="ECO:0000313" key="2">
    <source>
        <dbReference type="EMBL" id="PWY85443.1"/>
    </source>
</evidence>
<reference evidence="2" key="1">
    <citation type="submission" date="2016-12" db="EMBL/GenBank/DDBJ databases">
        <title>The genomes of Aspergillus section Nigri reveals drivers in fungal speciation.</title>
        <authorList>
            <consortium name="DOE Joint Genome Institute"/>
            <person name="Vesth T.C."/>
            <person name="Nybo J."/>
            <person name="Theobald S."/>
            <person name="Brandl J."/>
            <person name="Frisvad J.C."/>
            <person name="Nielsen K.F."/>
            <person name="Lyhne E.K."/>
            <person name="Kogle M.E."/>
            <person name="Kuo A."/>
            <person name="Riley R."/>
            <person name="Clum A."/>
            <person name="Nolan M."/>
            <person name="Lipzen A."/>
            <person name="Salamov A."/>
            <person name="Henrissat B."/>
            <person name="Wiebenga A."/>
            <person name="De vries R.P."/>
            <person name="Grigoriev I.V."/>
            <person name="Mortensen U.H."/>
            <person name="Andersen M.R."/>
            <person name="Baker S.E."/>
        </authorList>
    </citation>
    <scope>NUCLEOTIDE SEQUENCE</scope>
    <source>
        <strain evidence="2">CBS 122712</strain>
    </source>
</reference>
<name>A0A317WGA8_ASPEC</name>
<feature type="compositionally biased region" description="Low complexity" evidence="1">
    <location>
        <begin position="50"/>
        <end position="63"/>
    </location>
</feature>
<organism evidence="2 3">
    <name type="scientific">Aspergillus eucalypticola (strain CBS 122712 / IBT 29274)</name>
    <dbReference type="NCBI Taxonomy" id="1448314"/>
    <lineage>
        <taxon>Eukaryota</taxon>
        <taxon>Fungi</taxon>
        <taxon>Dikarya</taxon>
        <taxon>Ascomycota</taxon>
        <taxon>Pezizomycotina</taxon>
        <taxon>Eurotiomycetes</taxon>
        <taxon>Eurotiomycetidae</taxon>
        <taxon>Eurotiales</taxon>
        <taxon>Aspergillaceae</taxon>
        <taxon>Aspergillus</taxon>
        <taxon>Aspergillus subgen. Circumdati</taxon>
    </lineage>
</organism>
<protein>
    <submittedName>
        <fullName evidence="2">Uncharacterized protein</fullName>
    </submittedName>
</protein>
<dbReference type="GeneID" id="37054539"/>
<feature type="compositionally biased region" description="Polar residues" evidence="1">
    <location>
        <begin position="31"/>
        <end position="42"/>
    </location>
</feature>
<feature type="compositionally biased region" description="Polar residues" evidence="1">
    <location>
        <begin position="1"/>
        <end position="12"/>
    </location>
</feature>
<evidence type="ECO:0000256" key="1">
    <source>
        <dbReference type="SAM" id="MobiDB-lite"/>
    </source>
</evidence>
<dbReference type="RefSeq" id="XP_025393363.1">
    <property type="nucleotide sequence ID" value="XM_025532577.1"/>
</dbReference>
<dbReference type="Proteomes" id="UP000246171">
    <property type="component" value="Unassembled WGS sequence"/>
</dbReference>
<gene>
    <name evidence="2" type="ORF">BO83DRAFT_384177</name>
</gene>
<feature type="region of interest" description="Disordered" evidence="1">
    <location>
        <begin position="310"/>
        <end position="337"/>
    </location>
</feature>
<keyword evidence="3" id="KW-1185">Reference proteome</keyword>
<evidence type="ECO:0000313" key="3">
    <source>
        <dbReference type="Proteomes" id="UP000246171"/>
    </source>
</evidence>
<feature type="region of interest" description="Disordered" evidence="1">
    <location>
        <begin position="181"/>
        <end position="201"/>
    </location>
</feature>